<dbReference type="PANTHER" id="PTHR34294:SF1">
    <property type="entry name" value="TRANSCRIPTIONAL REGULATOR LSRR"/>
    <property type="match status" value="1"/>
</dbReference>
<dbReference type="GO" id="GO:0006352">
    <property type="term" value="P:DNA-templated transcription initiation"/>
    <property type="evidence" value="ECO:0007669"/>
    <property type="project" value="InterPro"/>
</dbReference>
<evidence type="ECO:0000256" key="1">
    <source>
        <dbReference type="ARBA" id="ARBA00010466"/>
    </source>
</evidence>
<dbReference type="PANTHER" id="PTHR34294">
    <property type="entry name" value="TRANSCRIPTIONAL REGULATOR-RELATED"/>
    <property type="match status" value="1"/>
</dbReference>
<name>A0A9D9DX13_9FIRM</name>
<feature type="domain" description="Sugar-binding" evidence="5">
    <location>
        <begin position="56"/>
        <end position="317"/>
    </location>
</feature>
<dbReference type="Proteomes" id="UP000823611">
    <property type="component" value="Unassembled WGS sequence"/>
</dbReference>
<dbReference type="EMBL" id="JADIMX010000128">
    <property type="protein sequence ID" value="MBO8435018.1"/>
    <property type="molecule type" value="Genomic_DNA"/>
</dbReference>
<keyword evidence="3" id="KW-0238">DNA-binding</keyword>
<evidence type="ECO:0000256" key="4">
    <source>
        <dbReference type="ARBA" id="ARBA00023163"/>
    </source>
</evidence>
<comment type="caution">
    <text evidence="7">The sequence shown here is derived from an EMBL/GenBank/DDBJ whole genome shotgun (WGS) entry which is preliminary data.</text>
</comment>
<dbReference type="InterPro" id="IPR007324">
    <property type="entry name" value="Sugar-bd_dom_put"/>
</dbReference>
<dbReference type="GO" id="GO:0030246">
    <property type="term" value="F:carbohydrate binding"/>
    <property type="evidence" value="ECO:0007669"/>
    <property type="project" value="InterPro"/>
</dbReference>
<sequence length="318" mass="35464">MDKEKNIFKILDMYYNEEMSQDKIAKSMGISRPAVSRLIKKAKDDGLVKVVINYPVGSSIELEKKLQEKYGLKEAIVSVKDDNTTVEYGVFTAGAEFMKRNITDNMTVGITWSRSIKGVVERFQNIWDKSCSNVSVVSFIGSSGNPDYSDEEFMMTYSNIIAYKLGEILRAKTLHMFAPMKVSSEEIRKIFENESQIASVLEKAKHSDIAIIGIGDVSKDSSIVRAGIMTEGEMETLRNLGGEGEVISRIFDKNGKDIDCELNRRTVGLEIDDLKKVPIRVGISYGENKVSAIRSAMVGEIINVLITDDNTAIELLKD</sequence>
<evidence type="ECO:0000256" key="3">
    <source>
        <dbReference type="ARBA" id="ARBA00023125"/>
    </source>
</evidence>
<keyword evidence="4" id="KW-0804">Transcription</keyword>
<dbReference type="InterPro" id="IPR051054">
    <property type="entry name" value="SorC_transcr_regulators"/>
</dbReference>
<comment type="similarity">
    <text evidence="1">Belongs to the SorC transcriptional regulatory family.</text>
</comment>
<protein>
    <submittedName>
        <fullName evidence="7">Sugar-binding transcriptional regulator</fullName>
    </submittedName>
</protein>
<dbReference type="InterPro" id="IPR013324">
    <property type="entry name" value="RNA_pol_sigma_r3/r4-like"/>
</dbReference>
<gene>
    <name evidence="7" type="ORF">IAC55_06840</name>
</gene>
<dbReference type="AlphaFoldDB" id="A0A9D9DX13"/>
<dbReference type="SUPFAM" id="SSF100950">
    <property type="entry name" value="NagB/RpiA/CoA transferase-like"/>
    <property type="match status" value="1"/>
</dbReference>
<dbReference type="GO" id="GO:0003677">
    <property type="term" value="F:DNA binding"/>
    <property type="evidence" value="ECO:0007669"/>
    <property type="project" value="UniProtKB-KW"/>
</dbReference>
<evidence type="ECO:0000256" key="2">
    <source>
        <dbReference type="ARBA" id="ARBA00023015"/>
    </source>
</evidence>
<reference evidence="7" key="2">
    <citation type="journal article" date="2021" name="PeerJ">
        <title>Extensive microbial diversity within the chicken gut microbiome revealed by metagenomics and culture.</title>
        <authorList>
            <person name="Gilroy R."/>
            <person name="Ravi A."/>
            <person name="Getino M."/>
            <person name="Pursley I."/>
            <person name="Horton D.L."/>
            <person name="Alikhan N.F."/>
            <person name="Baker D."/>
            <person name="Gharbi K."/>
            <person name="Hall N."/>
            <person name="Watson M."/>
            <person name="Adriaenssens E.M."/>
            <person name="Foster-Nyarko E."/>
            <person name="Jarju S."/>
            <person name="Secka A."/>
            <person name="Antonio M."/>
            <person name="Oren A."/>
            <person name="Chaudhuri R.R."/>
            <person name="La Ragione R."/>
            <person name="Hildebrand F."/>
            <person name="Pallen M.J."/>
        </authorList>
    </citation>
    <scope>NUCLEOTIDE SEQUENCE</scope>
    <source>
        <strain evidence="7">F6-4510</strain>
    </source>
</reference>
<feature type="domain" description="RNA polymerase sigma-70 region 4" evidence="6">
    <location>
        <begin position="9"/>
        <end position="42"/>
    </location>
</feature>
<dbReference type="GO" id="GO:0003700">
    <property type="term" value="F:DNA-binding transcription factor activity"/>
    <property type="evidence" value="ECO:0007669"/>
    <property type="project" value="InterPro"/>
</dbReference>
<dbReference type="CDD" id="cd00090">
    <property type="entry name" value="HTH_ARSR"/>
    <property type="match status" value="1"/>
</dbReference>
<dbReference type="InterPro" id="IPR007630">
    <property type="entry name" value="RNA_pol_sigma70_r4"/>
</dbReference>
<dbReference type="InterPro" id="IPR011991">
    <property type="entry name" value="ArsR-like_HTH"/>
</dbReference>
<dbReference type="Gene3D" id="1.10.10.60">
    <property type="entry name" value="Homeodomain-like"/>
    <property type="match status" value="1"/>
</dbReference>
<keyword evidence="2" id="KW-0805">Transcription regulation</keyword>
<evidence type="ECO:0000313" key="7">
    <source>
        <dbReference type="EMBL" id="MBO8435018.1"/>
    </source>
</evidence>
<proteinExistence type="inferred from homology"/>
<dbReference type="InterPro" id="IPR037171">
    <property type="entry name" value="NagB/RpiA_transferase-like"/>
</dbReference>
<organism evidence="7 8">
    <name type="scientific">Candidatus Fimicola merdigallinarum</name>
    <dbReference type="NCBI Taxonomy" id="2840819"/>
    <lineage>
        <taxon>Bacteria</taxon>
        <taxon>Bacillati</taxon>
        <taxon>Bacillota</taxon>
        <taxon>Clostridia</taxon>
        <taxon>Lachnospirales</taxon>
        <taxon>Lachnospiraceae</taxon>
        <taxon>Lachnospiraceae incertae sedis</taxon>
        <taxon>Candidatus Fimicola</taxon>
    </lineage>
</organism>
<evidence type="ECO:0000259" key="6">
    <source>
        <dbReference type="Pfam" id="PF04545"/>
    </source>
</evidence>
<accession>A0A9D9DX13</accession>
<dbReference type="Pfam" id="PF04545">
    <property type="entry name" value="Sigma70_r4"/>
    <property type="match status" value="1"/>
</dbReference>
<dbReference type="Pfam" id="PF04198">
    <property type="entry name" value="Sugar-bind"/>
    <property type="match status" value="1"/>
</dbReference>
<evidence type="ECO:0000259" key="5">
    <source>
        <dbReference type="Pfam" id="PF04198"/>
    </source>
</evidence>
<dbReference type="Gene3D" id="3.40.50.1360">
    <property type="match status" value="1"/>
</dbReference>
<dbReference type="SUPFAM" id="SSF88659">
    <property type="entry name" value="Sigma3 and sigma4 domains of RNA polymerase sigma factors"/>
    <property type="match status" value="1"/>
</dbReference>
<evidence type="ECO:0000313" key="8">
    <source>
        <dbReference type="Proteomes" id="UP000823611"/>
    </source>
</evidence>
<reference evidence="7" key="1">
    <citation type="submission" date="2020-10" db="EMBL/GenBank/DDBJ databases">
        <authorList>
            <person name="Gilroy R."/>
        </authorList>
    </citation>
    <scope>NUCLEOTIDE SEQUENCE</scope>
    <source>
        <strain evidence="7">F6-4510</strain>
    </source>
</reference>